<dbReference type="AlphaFoldDB" id="X1LPY4"/>
<dbReference type="PANTHER" id="PTHR32472">
    <property type="entry name" value="DNA REPAIR PROTEIN RADA"/>
    <property type="match status" value="1"/>
</dbReference>
<comment type="caution">
    <text evidence="1">The sequence shown here is derived from an EMBL/GenBank/DDBJ whole genome shotgun (WGS) entry which is preliminary data.</text>
</comment>
<dbReference type="GO" id="GO:0005829">
    <property type="term" value="C:cytosol"/>
    <property type="evidence" value="ECO:0007669"/>
    <property type="project" value="TreeGrafter"/>
</dbReference>
<dbReference type="PRINTS" id="PR00830">
    <property type="entry name" value="ENDOLAPTASE"/>
</dbReference>
<organism evidence="1">
    <name type="scientific">marine sediment metagenome</name>
    <dbReference type="NCBI Taxonomy" id="412755"/>
    <lineage>
        <taxon>unclassified sequences</taxon>
        <taxon>metagenomes</taxon>
        <taxon>ecological metagenomes</taxon>
    </lineage>
</organism>
<gene>
    <name evidence="1" type="ORF">S06H3_07011</name>
</gene>
<dbReference type="InterPro" id="IPR014721">
    <property type="entry name" value="Ribsml_uS5_D2-typ_fold_subgr"/>
</dbReference>
<reference evidence="1" key="1">
    <citation type="journal article" date="2014" name="Front. Microbiol.">
        <title>High frequency of phylogenetically diverse reductive dehalogenase-homologous genes in deep subseafloor sedimentary metagenomes.</title>
        <authorList>
            <person name="Kawai M."/>
            <person name="Futagami T."/>
            <person name="Toyoda A."/>
            <person name="Takaki Y."/>
            <person name="Nishi S."/>
            <person name="Hori S."/>
            <person name="Arai W."/>
            <person name="Tsubouchi T."/>
            <person name="Morono Y."/>
            <person name="Uchiyama I."/>
            <person name="Ito T."/>
            <person name="Fujiyama A."/>
            <person name="Inagaki F."/>
            <person name="Takami H."/>
        </authorList>
    </citation>
    <scope>NUCLEOTIDE SEQUENCE</scope>
    <source>
        <strain evidence="1">Expedition CK06-06</strain>
    </source>
</reference>
<evidence type="ECO:0000313" key="1">
    <source>
        <dbReference type="EMBL" id="GAH96193.1"/>
    </source>
</evidence>
<evidence type="ECO:0008006" key="2">
    <source>
        <dbReference type="Google" id="ProtNLM"/>
    </source>
</evidence>
<dbReference type="InterPro" id="IPR020568">
    <property type="entry name" value="Ribosomal_Su5_D2-typ_SF"/>
</dbReference>
<proteinExistence type="predicted"/>
<protein>
    <recommendedName>
        <fullName evidence="2">DNA repair protein RadA</fullName>
    </recommendedName>
</protein>
<name>X1LPY4_9ZZZZ</name>
<dbReference type="GO" id="GO:0000725">
    <property type="term" value="P:recombinational repair"/>
    <property type="evidence" value="ECO:0007669"/>
    <property type="project" value="TreeGrafter"/>
</dbReference>
<dbReference type="Pfam" id="PF13541">
    <property type="entry name" value="ChlI"/>
    <property type="match status" value="1"/>
</dbReference>
<sequence>KKEGICVFIIKMFTLNVAGGMRVDEPACDLAIVLAIASSFKDKPFLKRAVAVGEVGLAGEIRPVGFMEKRLEEARKLGFNRCLIPYFGSKDTKISSEMKLIKVRSVKEALERGTKEL</sequence>
<dbReference type="PANTHER" id="PTHR32472:SF10">
    <property type="entry name" value="DNA REPAIR PROTEIN RADA-LIKE PROTEIN"/>
    <property type="match status" value="1"/>
</dbReference>
<dbReference type="SUPFAM" id="SSF54211">
    <property type="entry name" value="Ribosomal protein S5 domain 2-like"/>
    <property type="match status" value="1"/>
</dbReference>
<dbReference type="Gene3D" id="3.30.230.10">
    <property type="match status" value="1"/>
</dbReference>
<dbReference type="EMBL" id="BARV01002794">
    <property type="protein sequence ID" value="GAH96193.1"/>
    <property type="molecule type" value="Genomic_DNA"/>
</dbReference>
<feature type="non-terminal residue" evidence="1">
    <location>
        <position position="1"/>
    </location>
</feature>
<accession>X1LPY4</accession>